<dbReference type="Proteomes" id="UP000004994">
    <property type="component" value="Chromosome 2"/>
</dbReference>
<dbReference type="AlphaFoldDB" id="A0A3Q7EXW1"/>
<dbReference type="InParanoid" id="A0A3Q7EXW1"/>
<evidence type="ECO:0000313" key="1">
    <source>
        <dbReference type="EnsemblPlants" id="Solyc02g050330.1.1.1"/>
    </source>
</evidence>
<reference evidence="1" key="2">
    <citation type="submission" date="2019-01" db="UniProtKB">
        <authorList>
            <consortium name="EnsemblPlants"/>
        </authorList>
    </citation>
    <scope>IDENTIFICATION</scope>
    <source>
        <strain evidence="1">cv. Heinz 1706</strain>
    </source>
</reference>
<accession>A0A3Q7EXW1</accession>
<protein>
    <submittedName>
        <fullName evidence="1">Uncharacterized protein</fullName>
    </submittedName>
</protein>
<name>A0A3Q7EXW1_SOLLC</name>
<dbReference type="Gramene" id="Solyc02g050330.1.1">
    <property type="protein sequence ID" value="Solyc02g050330.1.1.1"/>
    <property type="gene ID" value="Solyc02g050330.1"/>
</dbReference>
<keyword evidence="2" id="KW-1185">Reference proteome</keyword>
<proteinExistence type="predicted"/>
<organism evidence="1">
    <name type="scientific">Solanum lycopersicum</name>
    <name type="common">Tomato</name>
    <name type="synonym">Lycopersicon esculentum</name>
    <dbReference type="NCBI Taxonomy" id="4081"/>
    <lineage>
        <taxon>Eukaryota</taxon>
        <taxon>Viridiplantae</taxon>
        <taxon>Streptophyta</taxon>
        <taxon>Embryophyta</taxon>
        <taxon>Tracheophyta</taxon>
        <taxon>Spermatophyta</taxon>
        <taxon>Magnoliopsida</taxon>
        <taxon>eudicotyledons</taxon>
        <taxon>Gunneridae</taxon>
        <taxon>Pentapetalae</taxon>
        <taxon>asterids</taxon>
        <taxon>lamiids</taxon>
        <taxon>Solanales</taxon>
        <taxon>Solanaceae</taxon>
        <taxon>Solanoideae</taxon>
        <taxon>Solaneae</taxon>
        <taxon>Solanum</taxon>
        <taxon>Solanum subgen. Lycopersicon</taxon>
    </lineage>
</organism>
<evidence type="ECO:0000313" key="2">
    <source>
        <dbReference type="Proteomes" id="UP000004994"/>
    </source>
</evidence>
<sequence length="51" mass="5702">MEESGVINVRAIIDSSGECVDGGHTPWLWKVSRLSCFIRIKKTGQWPEGNI</sequence>
<dbReference type="PaxDb" id="4081-Solyc02g050330.1.1"/>
<dbReference type="EnsemblPlants" id="Solyc02g050330.1.1">
    <property type="protein sequence ID" value="Solyc02g050330.1.1.1"/>
    <property type="gene ID" value="Solyc02g050330.1"/>
</dbReference>
<reference evidence="1" key="1">
    <citation type="journal article" date="2012" name="Nature">
        <title>The tomato genome sequence provides insights into fleshy fruit evolution.</title>
        <authorList>
            <consortium name="Tomato Genome Consortium"/>
        </authorList>
    </citation>
    <scope>NUCLEOTIDE SEQUENCE [LARGE SCALE GENOMIC DNA]</scope>
    <source>
        <strain evidence="1">cv. Heinz 1706</strain>
    </source>
</reference>